<evidence type="ECO:0008006" key="3">
    <source>
        <dbReference type="Google" id="ProtNLM"/>
    </source>
</evidence>
<dbReference type="Proteomes" id="UP000006253">
    <property type="component" value="Unassembled WGS sequence"/>
</dbReference>
<organism evidence="1 2">
    <name type="scientific">Leptospira kirschneri str. H1</name>
    <dbReference type="NCBI Taxonomy" id="1049966"/>
    <lineage>
        <taxon>Bacteria</taxon>
        <taxon>Pseudomonadati</taxon>
        <taxon>Spirochaetota</taxon>
        <taxon>Spirochaetia</taxon>
        <taxon>Leptospirales</taxon>
        <taxon>Leptospiraceae</taxon>
        <taxon>Leptospira</taxon>
    </lineage>
</organism>
<evidence type="ECO:0000313" key="1">
    <source>
        <dbReference type="EMBL" id="EKO15158.1"/>
    </source>
</evidence>
<proteinExistence type="predicted"/>
<dbReference type="PANTHER" id="PTHR33055">
    <property type="entry name" value="TRANSPOSASE FOR INSERTION SEQUENCE ELEMENT IS1111A"/>
    <property type="match status" value="1"/>
</dbReference>
<sequence length="92" mass="10502">MIVQAAWSLVRCQHGGKVKEFYQRLYLKKGAKKSIIATSRKMIEVLYVMIRTGKLFDSMPENILNRKLNQYGLSKKIKGGLDTRNIGESVVL</sequence>
<name>A0A0E2B1N2_9LEPT</name>
<gene>
    <name evidence="1" type="ORF">LEP1GSC081_4393</name>
</gene>
<reference evidence="1 2" key="1">
    <citation type="submission" date="2012-10" db="EMBL/GenBank/DDBJ databases">
        <authorList>
            <person name="Harkins D.M."/>
            <person name="Durkin A.S."/>
            <person name="Brinkac L.M."/>
            <person name="Selengut J.D."/>
            <person name="Sanka R."/>
            <person name="DePew J."/>
            <person name="Purushe J."/>
            <person name="Peacock S.J."/>
            <person name="Thaipadungpanit J."/>
            <person name="Wuthiekanun V.W."/>
            <person name="Day N.P."/>
            <person name="Vinetz J.M."/>
            <person name="Sutton G.G."/>
            <person name="Nelson W.C."/>
            <person name="Fouts D.E."/>
        </authorList>
    </citation>
    <scope>NUCLEOTIDE SEQUENCE [LARGE SCALE GENOMIC DNA]</scope>
    <source>
        <strain evidence="1 2">H1</strain>
    </source>
</reference>
<dbReference type="PANTHER" id="PTHR33055:SF3">
    <property type="entry name" value="PUTATIVE TRANSPOSASE FOR IS117-RELATED"/>
    <property type="match status" value="1"/>
</dbReference>
<dbReference type="EMBL" id="AHMY02000050">
    <property type="protein sequence ID" value="EKO15158.1"/>
    <property type="molecule type" value="Genomic_DNA"/>
</dbReference>
<comment type="caution">
    <text evidence="1">The sequence shown here is derived from an EMBL/GenBank/DDBJ whole genome shotgun (WGS) entry which is preliminary data.</text>
</comment>
<dbReference type="InterPro" id="IPR047650">
    <property type="entry name" value="Transpos_IS110"/>
</dbReference>
<dbReference type="AlphaFoldDB" id="A0A0E2B1N2"/>
<evidence type="ECO:0000313" key="2">
    <source>
        <dbReference type="Proteomes" id="UP000006253"/>
    </source>
</evidence>
<protein>
    <recommendedName>
        <fullName evidence="3">Transposase, IS116/IS110/IS902 domain protein</fullName>
    </recommendedName>
</protein>
<accession>A0A0E2B1N2</accession>